<keyword evidence="5" id="KW-0187">Copper transport</keyword>
<dbReference type="Pfam" id="PF04145">
    <property type="entry name" value="Ctr"/>
    <property type="match status" value="1"/>
</dbReference>
<evidence type="ECO:0000256" key="3">
    <source>
        <dbReference type="ARBA" id="ARBA00022989"/>
    </source>
</evidence>
<keyword evidence="4 5" id="KW-0472">Membrane</keyword>
<dbReference type="GO" id="GO:0005375">
    <property type="term" value="F:copper ion transmembrane transporter activity"/>
    <property type="evidence" value="ECO:0007669"/>
    <property type="project" value="UniProtKB-UniRule"/>
</dbReference>
<feature type="transmembrane region" description="Helical" evidence="5">
    <location>
        <begin position="200"/>
        <end position="217"/>
    </location>
</feature>
<dbReference type="PANTHER" id="PTHR12483:SF27">
    <property type="entry name" value="COPPER TRANSPORT PROTEIN CTR1"/>
    <property type="match status" value="1"/>
</dbReference>
<dbReference type="PANTHER" id="PTHR12483">
    <property type="entry name" value="SOLUTE CARRIER FAMILY 31 COPPER TRANSPORTERS"/>
    <property type="match status" value="1"/>
</dbReference>
<dbReference type="OrthoDB" id="73901at2759"/>
<reference evidence="7" key="1">
    <citation type="submission" date="2016-05" db="EMBL/GenBank/DDBJ databases">
        <title>Comparative genomics of biotechnologically important yeasts.</title>
        <authorList>
            <consortium name="DOE Joint Genome Institute"/>
            <person name="Riley R."/>
            <person name="Haridas S."/>
            <person name="Wolfe K.H."/>
            <person name="Lopes M.R."/>
            <person name="Hittinger C.T."/>
            <person name="Goker M."/>
            <person name="Salamov A."/>
            <person name="Wisecaver J."/>
            <person name="Long T.M."/>
            <person name="Aerts A.L."/>
            <person name="Barry K."/>
            <person name="Choi C."/>
            <person name="Clum A."/>
            <person name="Coughlan A.Y."/>
            <person name="Deshpande S."/>
            <person name="Douglass A.P."/>
            <person name="Hanson S.J."/>
            <person name="Klenk H.-P."/>
            <person name="Labutti K."/>
            <person name="Lapidus A."/>
            <person name="Lindquist E."/>
            <person name="Lipzen A."/>
            <person name="Meier-Kolthoff J.P."/>
            <person name="Ohm R.A."/>
            <person name="Otillar R.P."/>
            <person name="Pangilinan J."/>
            <person name="Peng Y."/>
            <person name="Rokas A."/>
            <person name="Rosa C.A."/>
            <person name="Scheuner C."/>
            <person name="Sibirny A.A."/>
            <person name="Slot J.C."/>
            <person name="Stielow J.B."/>
            <person name="Sun H."/>
            <person name="Kurtzman C.P."/>
            <person name="Blackwell M."/>
            <person name="Grigoriev I.V."/>
            <person name="Jeffries T.W."/>
        </authorList>
    </citation>
    <scope>NUCLEOTIDE SEQUENCE [LARGE SCALE GENOMIC DNA]</scope>
    <source>
        <strain evidence="7">NRRL Y-17324</strain>
    </source>
</reference>
<dbReference type="EMBL" id="KV453909">
    <property type="protein sequence ID" value="ODV81811.1"/>
    <property type="molecule type" value="Genomic_DNA"/>
</dbReference>
<evidence type="ECO:0000256" key="4">
    <source>
        <dbReference type="ARBA" id="ARBA00023136"/>
    </source>
</evidence>
<sequence>MGSMDMGSMAMATASSTMDMGAHHTSGMSMATSTGMEGMHMGGMDGMDGMHMFFTTEFKNYPVLFSSLTASTKAQAFGIFVLFFFLAFVARGFEFLRMYLEQLVWKNPVYVECHPGDEANVISPKETANCCGGDDSDDSIKKPNSAVFRADSFEHDKRDATNNLLSMASRVYRDIIRLVLCILPDLFGYSLMLVAMTYTLVYFFAVVIGSGVGRFFFERLSDKLNIKASTSFGRHC</sequence>
<dbReference type="Proteomes" id="UP000094285">
    <property type="component" value="Unassembled WGS sequence"/>
</dbReference>
<evidence type="ECO:0000256" key="1">
    <source>
        <dbReference type="ARBA" id="ARBA00004141"/>
    </source>
</evidence>
<dbReference type="GeneID" id="30983086"/>
<keyword evidence="2 5" id="KW-0812">Transmembrane</keyword>
<dbReference type="InterPro" id="IPR007274">
    <property type="entry name" value="Cop_transporter"/>
</dbReference>
<dbReference type="STRING" id="984487.A0A1E4SQN5"/>
<proteinExistence type="inferred from homology"/>
<evidence type="ECO:0000313" key="7">
    <source>
        <dbReference type="Proteomes" id="UP000094285"/>
    </source>
</evidence>
<dbReference type="GO" id="GO:0005886">
    <property type="term" value="C:plasma membrane"/>
    <property type="evidence" value="ECO:0007669"/>
    <property type="project" value="TreeGrafter"/>
</dbReference>
<evidence type="ECO:0000256" key="2">
    <source>
        <dbReference type="ARBA" id="ARBA00022692"/>
    </source>
</evidence>
<keyword evidence="7" id="KW-1185">Reference proteome</keyword>
<dbReference type="AlphaFoldDB" id="A0A1E4SQN5"/>
<feature type="transmembrane region" description="Helical" evidence="5">
    <location>
        <begin position="175"/>
        <end position="194"/>
    </location>
</feature>
<keyword evidence="5" id="KW-0406">Ion transport</keyword>
<name>A0A1E4SQN5_9ASCO</name>
<feature type="transmembrane region" description="Helical" evidence="5">
    <location>
        <begin position="74"/>
        <end position="93"/>
    </location>
</feature>
<evidence type="ECO:0000313" key="6">
    <source>
        <dbReference type="EMBL" id="ODV81811.1"/>
    </source>
</evidence>
<keyword evidence="5" id="KW-0186">Copper</keyword>
<comment type="similarity">
    <text evidence="5">Belongs to the copper transporter (Ctr) (TC 1.A.56) family. SLC31A subfamily.</text>
</comment>
<gene>
    <name evidence="6" type="ORF">CANTADRAFT_43358</name>
</gene>
<dbReference type="RefSeq" id="XP_020066933.1">
    <property type="nucleotide sequence ID" value="XM_020208950.1"/>
</dbReference>
<evidence type="ECO:0000256" key="5">
    <source>
        <dbReference type="RuleBase" id="RU367022"/>
    </source>
</evidence>
<keyword evidence="3 5" id="KW-1133">Transmembrane helix</keyword>
<organism evidence="6 7">
    <name type="scientific">Suhomyces tanzawaensis NRRL Y-17324</name>
    <dbReference type="NCBI Taxonomy" id="984487"/>
    <lineage>
        <taxon>Eukaryota</taxon>
        <taxon>Fungi</taxon>
        <taxon>Dikarya</taxon>
        <taxon>Ascomycota</taxon>
        <taxon>Saccharomycotina</taxon>
        <taxon>Pichiomycetes</taxon>
        <taxon>Debaryomycetaceae</taxon>
        <taxon>Suhomyces</taxon>
    </lineage>
</organism>
<protein>
    <recommendedName>
        <fullName evidence="5">Copper transport protein</fullName>
    </recommendedName>
</protein>
<keyword evidence="5" id="KW-0813">Transport</keyword>
<comment type="subcellular location">
    <subcellularLocation>
        <location evidence="1 5">Membrane</location>
        <topology evidence="1 5">Multi-pass membrane protein</topology>
    </subcellularLocation>
</comment>
<accession>A0A1E4SQN5</accession>